<dbReference type="AlphaFoldDB" id="A0A1X9YVC8"/>
<sequence length="129" mass="14300">MKKYETAELRADDSDLALLRSRYAYKTLSYHEIAELRIRRGSVVNNPVAVFIVGVALIAAGIYIGNMFSPLNVTGARLGLKGGKALGYLIFLVFGLLCFGGILVYKSMKKDFVLEIRAEAFKKSYPLTE</sequence>
<gene>
    <name evidence="2" type="ORF">CA264_16195</name>
</gene>
<keyword evidence="1" id="KW-0812">Transmembrane</keyword>
<evidence type="ECO:0000313" key="2">
    <source>
        <dbReference type="EMBL" id="ARS36838.1"/>
    </source>
</evidence>
<evidence type="ECO:0000256" key="1">
    <source>
        <dbReference type="SAM" id="Phobius"/>
    </source>
</evidence>
<feature type="transmembrane region" description="Helical" evidence="1">
    <location>
        <begin position="43"/>
        <end position="65"/>
    </location>
</feature>
<accession>A0A1X9YVC8</accession>
<dbReference type="OrthoDB" id="851453at2"/>
<organism evidence="2 3">
    <name type="scientific">Pontibacter actiniarum</name>
    <dbReference type="NCBI Taxonomy" id="323450"/>
    <lineage>
        <taxon>Bacteria</taxon>
        <taxon>Pseudomonadati</taxon>
        <taxon>Bacteroidota</taxon>
        <taxon>Cytophagia</taxon>
        <taxon>Cytophagales</taxon>
        <taxon>Hymenobacteraceae</taxon>
        <taxon>Pontibacter</taxon>
    </lineage>
</organism>
<dbReference type="EMBL" id="CP021235">
    <property type="protein sequence ID" value="ARS36838.1"/>
    <property type="molecule type" value="Genomic_DNA"/>
</dbReference>
<keyword evidence="1" id="KW-1133">Transmembrane helix</keyword>
<name>A0A1X9YVC8_9BACT</name>
<dbReference type="KEGG" id="pact:CA264_16195"/>
<evidence type="ECO:0000313" key="3">
    <source>
        <dbReference type="Proteomes" id="UP000266292"/>
    </source>
</evidence>
<feature type="transmembrane region" description="Helical" evidence="1">
    <location>
        <begin position="85"/>
        <end position="105"/>
    </location>
</feature>
<keyword evidence="1" id="KW-0472">Membrane</keyword>
<proteinExistence type="predicted"/>
<dbReference type="RefSeq" id="WP_025608444.1">
    <property type="nucleotide sequence ID" value="NZ_CP021235.1"/>
</dbReference>
<reference evidence="3" key="1">
    <citation type="submission" date="2017-05" db="EMBL/GenBank/DDBJ databases">
        <authorList>
            <person name="Ray J."/>
            <person name="Price M."/>
            <person name="Deutschbauer A."/>
        </authorList>
    </citation>
    <scope>NUCLEOTIDE SEQUENCE [LARGE SCALE GENOMIC DNA]</scope>
    <source>
        <strain evidence="3">DSM 19842</strain>
    </source>
</reference>
<keyword evidence="3" id="KW-1185">Reference proteome</keyword>
<protein>
    <submittedName>
        <fullName evidence="2">Uncharacterized protein</fullName>
    </submittedName>
</protein>
<dbReference type="Proteomes" id="UP000266292">
    <property type="component" value="Chromosome"/>
</dbReference>